<dbReference type="EMBL" id="LXQA010015213">
    <property type="protein sequence ID" value="MCH88979.1"/>
    <property type="molecule type" value="Genomic_DNA"/>
</dbReference>
<evidence type="ECO:0000313" key="1">
    <source>
        <dbReference type="EMBL" id="MCH88979.1"/>
    </source>
</evidence>
<sequence length="109" mass="11796">ISTASSTMEGVRMIDGGGCQAMIVVKASISLSLGELWNQNCGSQEAQCRQEKALESGFGHNNVALLDFYFYLTHPSSILEQFSGLLGGGRVFNQRLALTLIATVRTIRN</sequence>
<organism evidence="1 2">
    <name type="scientific">Trifolium medium</name>
    <dbReference type="NCBI Taxonomy" id="97028"/>
    <lineage>
        <taxon>Eukaryota</taxon>
        <taxon>Viridiplantae</taxon>
        <taxon>Streptophyta</taxon>
        <taxon>Embryophyta</taxon>
        <taxon>Tracheophyta</taxon>
        <taxon>Spermatophyta</taxon>
        <taxon>Magnoliopsida</taxon>
        <taxon>eudicotyledons</taxon>
        <taxon>Gunneridae</taxon>
        <taxon>Pentapetalae</taxon>
        <taxon>rosids</taxon>
        <taxon>fabids</taxon>
        <taxon>Fabales</taxon>
        <taxon>Fabaceae</taxon>
        <taxon>Papilionoideae</taxon>
        <taxon>50 kb inversion clade</taxon>
        <taxon>NPAAA clade</taxon>
        <taxon>Hologalegina</taxon>
        <taxon>IRL clade</taxon>
        <taxon>Trifolieae</taxon>
        <taxon>Trifolium</taxon>
    </lineage>
</organism>
<name>A0A392MPT2_9FABA</name>
<proteinExistence type="predicted"/>
<feature type="non-terminal residue" evidence="1">
    <location>
        <position position="1"/>
    </location>
</feature>
<gene>
    <name evidence="1" type="ORF">A2U01_0009872</name>
</gene>
<keyword evidence="2" id="KW-1185">Reference proteome</keyword>
<protein>
    <submittedName>
        <fullName evidence="1">Uncharacterized protein</fullName>
    </submittedName>
</protein>
<evidence type="ECO:0000313" key="2">
    <source>
        <dbReference type="Proteomes" id="UP000265520"/>
    </source>
</evidence>
<comment type="caution">
    <text evidence="1">The sequence shown here is derived from an EMBL/GenBank/DDBJ whole genome shotgun (WGS) entry which is preliminary data.</text>
</comment>
<dbReference type="AlphaFoldDB" id="A0A392MPT2"/>
<dbReference type="Proteomes" id="UP000265520">
    <property type="component" value="Unassembled WGS sequence"/>
</dbReference>
<accession>A0A392MPT2</accession>
<reference evidence="1 2" key="1">
    <citation type="journal article" date="2018" name="Front. Plant Sci.">
        <title>Red Clover (Trifolium pratense) and Zigzag Clover (T. medium) - A Picture of Genomic Similarities and Differences.</title>
        <authorList>
            <person name="Dluhosova J."/>
            <person name="Istvanek J."/>
            <person name="Nedelnik J."/>
            <person name="Repkova J."/>
        </authorList>
    </citation>
    <scope>NUCLEOTIDE SEQUENCE [LARGE SCALE GENOMIC DNA]</scope>
    <source>
        <strain evidence="2">cv. 10/8</strain>
        <tissue evidence="1">Leaf</tissue>
    </source>
</reference>